<dbReference type="EMBL" id="DVIU01000260">
    <property type="protein sequence ID" value="HIS37457.1"/>
    <property type="molecule type" value="Genomic_DNA"/>
</dbReference>
<accession>A0A9D1JNX0</accession>
<sequence>MINQAGSVSYKESPYNNFTQYRKDSNFFVTKKYLPAKEEKSHKLIITLATSALVLGFGILALMRGPKGTNKFLTKIKHALEKKIAQTKASKTGDTVNQFYLGSLNKVNSFIEKCESINNFTSIKDALCKKVMEKRNWSKKLYNKITRLFEKTSRETVVTSWHNTKHKMNSTFEKLDKLDEKILKEKGAQDITINGVTRKGREWVEILKNNRKDTKNILEEITSPAKSLSRYKRIKAATQHLDDVTIEIFKDVKNKNLYQTFAADRVILKDKAALFDELNSYRTQISFTQHDKLDMAKNMIKKAESFTTTNDYNLLKQFSQLKTDLRAGVPDEKLLKSIDDLKTSLTKSDAKIDAEQHVYELLDRTKALISNSSTKAGELSARRKPAKLDEMLEIYQKLSPAEYAKIEKNTANFIKSLDESINIESEQFFDKVRDLQIGSAPTDALSILGSAAMIGVGLARAKDNDERVSVTLKAGIPVIGAVATSLYCTARLVSGGKAMGVGLLSGYILNKIGEETDKLRKKLTAKNTESNTNAL</sequence>
<keyword evidence="1" id="KW-0812">Transmembrane</keyword>
<evidence type="ECO:0000256" key="1">
    <source>
        <dbReference type="SAM" id="Phobius"/>
    </source>
</evidence>
<comment type="caution">
    <text evidence="2">The sequence shown here is derived from an EMBL/GenBank/DDBJ whole genome shotgun (WGS) entry which is preliminary data.</text>
</comment>
<reference evidence="2" key="2">
    <citation type="journal article" date="2021" name="PeerJ">
        <title>Extensive microbial diversity within the chicken gut microbiome revealed by metagenomics and culture.</title>
        <authorList>
            <person name="Gilroy R."/>
            <person name="Ravi A."/>
            <person name="Getino M."/>
            <person name="Pursley I."/>
            <person name="Horton D.L."/>
            <person name="Alikhan N.F."/>
            <person name="Baker D."/>
            <person name="Gharbi K."/>
            <person name="Hall N."/>
            <person name="Watson M."/>
            <person name="Adriaenssens E.M."/>
            <person name="Foster-Nyarko E."/>
            <person name="Jarju S."/>
            <person name="Secka A."/>
            <person name="Antonio M."/>
            <person name="Oren A."/>
            <person name="Chaudhuri R.R."/>
            <person name="La Ragione R."/>
            <person name="Hildebrand F."/>
            <person name="Pallen M.J."/>
        </authorList>
    </citation>
    <scope>NUCLEOTIDE SEQUENCE</scope>
    <source>
        <strain evidence="2">6276</strain>
    </source>
</reference>
<keyword evidence="1" id="KW-0472">Membrane</keyword>
<name>A0A9D1JNX0_9BACT</name>
<proteinExistence type="predicted"/>
<feature type="transmembrane region" description="Helical" evidence="1">
    <location>
        <begin position="44"/>
        <end position="63"/>
    </location>
</feature>
<organism evidence="2 3">
    <name type="scientific">Candidatus Scatousia excrementigallinarum</name>
    <dbReference type="NCBI Taxonomy" id="2840935"/>
    <lineage>
        <taxon>Bacteria</taxon>
        <taxon>Candidatus Scatousia</taxon>
    </lineage>
</organism>
<dbReference type="Proteomes" id="UP000823928">
    <property type="component" value="Unassembled WGS sequence"/>
</dbReference>
<protein>
    <submittedName>
        <fullName evidence="2">Uncharacterized protein</fullName>
    </submittedName>
</protein>
<dbReference type="AlphaFoldDB" id="A0A9D1JNX0"/>
<reference evidence="2" key="1">
    <citation type="submission" date="2020-10" db="EMBL/GenBank/DDBJ databases">
        <authorList>
            <person name="Gilroy R."/>
        </authorList>
    </citation>
    <scope>NUCLEOTIDE SEQUENCE</scope>
    <source>
        <strain evidence="2">6276</strain>
    </source>
</reference>
<keyword evidence="1" id="KW-1133">Transmembrane helix</keyword>
<evidence type="ECO:0000313" key="2">
    <source>
        <dbReference type="EMBL" id="HIS37457.1"/>
    </source>
</evidence>
<evidence type="ECO:0000313" key="3">
    <source>
        <dbReference type="Proteomes" id="UP000823928"/>
    </source>
</evidence>
<gene>
    <name evidence="2" type="ORF">IAC10_12700</name>
</gene>